<proteinExistence type="predicted"/>
<dbReference type="Pfam" id="PF13391">
    <property type="entry name" value="HNH_2"/>
    <property type="match status" value="1"/>
</dbReference>
<evidence type="ECO:0000259" key="1">
    <source>
        <dbReference type="Pfam" id="PF01878"/>
    </source>
</evidence>
<name>A0A7W5H4B0_9BACT</name>
<dbReference type="InterPro" id="IPR003615">
    <property type="entry name" value="HNH_nuc"/>
</dbReference>
<dbReference type="Proteomes" id="UP000536179">
    <property type="component" value="Unassembled WGS sequence"/>
</dbReference>
<keyword evidence="3" id="KW-0378">Hydrolase</keyword>
<organism evidence="3 4">
    <name type="scientific">Aporhodopirellula rubra</name>
    <dbReference type="NCBI Taxonomy" id="980271"/>
    <lineage>
        <taxon>Bacteria</taxon>
        <taxon>Pseudomonadati</taxon>
        <taxon>Planctomycetota</taxon>
        <taxon>Planctomycetia</taxon>
        <taxon>Pirellulales</taxon>
        <taxon>Pirellulaceae</taxon>
        <taxon>Aporhodopirellula</taxon>
    </lineage>
</organism>
<dbReference type="Pfam" id="PF01878">
    <property type="entry name" value="EVE"/>
    <property type="match status" value="1"/>
</dbReference>
<dbReference type="GO" id="GO:0004519">
    <property type="term" value="F:endonuclease activity"/>
    <property type="evidence" value="ECO:0007669"/>
    <property type="project" value="UniProtKB-KW"/>
</dbReference>
<dbReference type="EMBL" id="JACHXU010000002">
    <property type="protein sequence ID" value="MBB3205164.1"/>
    <property type="molecule type" value="Genomic_DNA"/>
</dbReference>
<gene>
    <name evidence="3" type="ORF">FHS27_000931</name>
</gene>
<comment type="caution">
    <text evidence="3">The sequence shown here is derived from an EMBL/GenBank/DDBJ whole genome shotgun (WGS) entry which is preliminary data.</text>
</comment>
<dbReference type="InterPro" id="IPR015947">
    <property type="entry name" value="PUA-like_sf"/>
</dbReference>
<feature type="domain" description="EVE" evidence="1">
    <location>
        <begin position="11"/>
        <end position="143"/>
    </location>
</feature>
<evidence type="ECO:0000313" key="4">
    <source>
        <dbReference type="Proteomes" id="UP000536179"/>
    </source>
</evidence>
<keyword evidence="3" id="KW-0255">Endonuclease</keyword>
<sequence length="533" mass="59618">MTSAQQSEKRAWIFQAVPAYFDLTNALNHLRIFRWEINQFKNDIRAGDDVYLWLTGTDGGLVAHGTVITDPQIMGGAPEELPFVVELNEEEDRLRAAIEIDTVFDHPVSRATLQNNPELSSAKILKQTRGTNFPLTKSEADSLEAICPRTATHGVSLAEAFSLFHKSPIEQLRVRLRRERAAQLREVLADWNDVTLDEFNREVWVLESETLLGGEDIRGKLFDSGLLDKDFAEQVAAALDAGTLELHGNYVWRPGSTIYGSPLQTATDEEKLNHVRNALRILNASTLSPFDKATQIASVPGFGFPTATGLVILLHPEAIAIMNKQTEGAFKKLHVSYKGFAEFQSAAKNLKSELGADDFLEMDWLLYQINQGIIEIADREQQEKMLRDIEDQIEAAISNSTTVTQTEKEQLVKSRIGQGKFRQNIQQLESACRISGVDDARFLIASHIKPWAACNNVERLDSANGLFLSPNIDRLFDRGYISFNDDGTLMISTLVDTETLHSLGVSCFNENCGSFSISQQKYLAYHRQHIFVG</sequence>
<evidence type="ECO:0000259" key="2">
    <source>
        <dbReference type="Pfam" id="PF13391"/>
    </source>
</evidence>
<feature type="domain" description="HNH nuclease" evidence="2">
    <location>
        <begin position="432"/>
        <end position="484"/>
    </location>
</feature>
<evidence type="ECO:0000313" key="3">
    <source>
        <dbReference type="EMBL" id="MBB3205164.1"/>
    </source>
</evidence>
<dbReference type="RefSeq" id="WP_184302248.1">
    <property type="nucleotide sequence ID" value="NZ_JACHXU010000002.1"/>
</dbReference>
<dbReference type="Gene3D" id="3.10.590.10">
    <property type="entry name" value="ph1033 like domains"/>
    <property type="match status" value="1"/>
</dbReference>
<keyword evidence="3" id="KW-0540">Nuclease</keyword>
<dbReference type="AlphaFoldDB" id="A0A7W5H4B0"/>
<protein>
    <submittedName>
        <fullName evidence="3">Putative restriction endonuclease</fullName>
    </submittedName>
</protein>
<reference evidence="3 4" key="1">
    <citation type="submission" date="2020-08" db="EMBL/GenBank/DDBJ databases">
        <title>Genomic Encyclopedia of Type Strains, Phase III (KMG-III): the genomes of soil and plant-associated and newly described type strains.</title>
        <authorList>
            <person name="Whitman W."/>
        </authorList>
    </citation>
    <scope>NUCLEOTIDE SEQUENCE [LARGE SCALE GENOMIC DNA]</scope>
    <source>
        <strain evidence="3 4">CECT 8075</strain>
    </source>
</reference>
<dbReference type="SUPFAM" id="SSF88697">
    <property type="entry name" value="PUA domain-like"/>
    <property type="match status" value="1"/>
</dbReference>
<dbReference type="InterPro" id="IPR002740">
    <property type="entry name" value="EVE_domain"/>
</dbReference>
<accession>A0A7W5H4B0</accession>
<keyword evidence="4" id="KW-1185">Reference proteome</keyword>